<evidence type="ECO:0000313" key="3">
    <source>
        <dbReference type="Proteomes" id="UP001303046"/>
    </source>
</evidence>
<keyword evidence="1" id="KW-0732">Signal</keyword>
<protein>
    <recommendedName>
        <fullName evidence="4">Secreted protein</fullName>
    </recommendedName>
</protein>
<keyword evidence="3" id="KW-1185">Reference proteome</keyword>
<evidence type="ECO:0008006" key="4">
    <source>
        <dbReference type="Google" id="ProtNLM"/>
    </source>
</evidence>
<dbReference type="EMBL" id="JAVFWL010000005">
    <property type="protein sequence ID" value="KAK6758895.1"/>
    <property type="molecule type" value="Genomic_DNA"/>
</dbReference>
<sequence>MISLLLLFYLPIVSSSSHFRQCLYSTDPSLVPVEEQLYLCSGLGYASLLLCLADVLETNRHLLGDILEESHKVSRIIECLRD</sequence>
<feature type="signal peptide" evidence="1">
    <location>
        <begin position="1"/>
        <end position="15"/>
    </location>
</feature>
<organism evidence="2 3">
    <name type="scientific">Necator americanus</name>
    <name type="common">Human hookworm</name>
    <dbReference type="NCBI Taxonomy" id="51031"/>
    <lineage>
        <taxon>Eukaryota</taxon>
        <taxon>Metazoa</taxon>
        <taxon>Ecdysozoa</taxon>
        <taxon>Nematoda</taxon>
        <taxon>Chromadorea</taxon>
        <taxon>Rhabditida</taxon>
        <taxon>Rhabditina</taxon>
        <taxon>Rhabditomorpha</taxon>
        <taxon>Strongyloidea</taxon>
        <taxon>Ancylostomatidae</taxon>
        <taxon>Bunostominae</taxon>
        <taxon>Necator</taxon>
    </lineage>
</organism>
<proteinExistence type="predicted"/>
<feature type="chain" id="PRO_5046778865" description="Secreted protein" evidence="1">
    <location>
        <begin position="16"/>
        <end position="82"/>
    </location>
</feature>
<gene>
    <name evidence="2" type="primary">Necator_chrV.g21036</name>
    <name evidence="2" type="ORF">RB195_016243</name>
</gene>
<accession>A0ABR1E996</accession>
<reference evidence="2 3" key="1">
    <citation type="submission" date="2023-08" db="EMBL/GenBank/DDBJ databases">
        <title>A Necator americanus chromosomal reference genome.</title>
        <authorList>
            <person name="Ilik V."/>
            <person name="Petrzelkova K.J."/>
            <person name="Pardy F."/>
            <person name="Fuh T."/>
            <person name="Niatou-Singa F.S."/>
            <person name="Gouil Q."/>
            <person name="Baker L."/>
            <person name="Ritchie M.E."/>
            <person name="Jex A.R."/>
            <person name="Gazzola D."/>
            <person name="Li H."/>
            <person name="Toshio Fujiwara R."/>
            <person name="Zhan B."/>
            <person name="Aroian R.V."/>
            <person name="Pafco B."/>
            <person name="Schwarz E.M."/>
        </authorList>
    </citation>
    <scope>NUCLEOTIDE SEQUENCE [LARGE SCALE GENOMIC DNA]</scope>
    <source>
        <strain evidence="2 3">Aroian</strain>
        <tissue evidence="2">Whole animal</tissue>
    </source>
</reference>
<dbReference type="Proteomes" id="UP001303046">
    <property type="component" value="Unassembled WGS sequence"/>
</dbReference>
<name>A0ABR1E996_NECAM</name>
<evidence type="ECO:0000313" key="2">
    <source>
        <dbReference type="EMBL" id="KAK6758895.1"/>
    </source>
</evidence>
<comment type="caution">
    <text evidence="2">The sequence shown here is derived from an EMBL/GenBank/DDBJ whole genome shotgun (WGS) entry which is preliminary data.</text>
</comment>
<evidence type="ECO:0000256" key="1">
    <source>
        <dbReference type="SAM" id="SignalP"/>
    </source>
</evidence>